<evidence type="ECO:0000313" key="2">
    <source>
        <dbReference type="Proteomes" id="UP001205906"/>
    </source>
</evidence>
<dbReference type="RefSeq" id="WP_252818890.1">
    <property type="nucleotide sequence ID" value="NZ_JAMXQS010000005.1"/>
</dbReference>
<dbReference type="InterPro" id="IPR012811">
    <property type="entry name" value="TreS_maltokin_C_dom"/>
</dbReference>
<keyword evidence="2" id="KW-1185">Reference proteome</keyword>
<protein>
    <submittedName>
        <fullName evidence="1">Maltokinase</fullName>
    </submittedName>
</protein>
<sequence>MSVTGEETASAFAELRLDGRSLSAMLGGAQNRGIEDALKHLLPRQRWFGAKDSTILSVELSPLGDLVPGVHALAVADVDLSHEVQRYLLPLSAVWGEAAERRATKTTPALARISDGARTGLLIDSAADPELAAALLAALQHDRRFQSESGTLVFDGRDALRVLNTTGAPRALGAEQSNLSIAYGSEIILKLYRRLRAGAQPDVEVAEFLSEEGHFASTPQFLGEIRFEGRGEEPTTLAAAFAFVSNQGDAWAHLIEGLSDDLSREGAFGPAVSVGALLGQRTAEMHKALAVETDNAAFAVEPLTGQDIAVWVEEVTAETNALLDRLEAGRGRLPPQAQALADEVLAGREQLIARLQTVAGMMPSGGRSRIHGDYHLGQVLAANGDFIIIDFEGEPKRSLVERRAKSSPLRDVAGMLRSFHYAAVTGVSRAGPAAQARADQWREQVSNDFLHAYREHIADARSYPSDEAFAQALSDLFLLQKAIYEVGYELANRPDWVQIPLSGVRDLLR</sequence>
<comment type="caution">
    <text evidence="1">The sequence shown here is derived from an EMBL/GenBank/DDBJ whole genome shotgun (WGS) entry which is preliminary data.</text>
</comment>
<organism evidence="1 2">
    <name type="scientific">Mesorhizobium liriopis</name>
    <dbReference type="NCBI Taxonomy" id="2953882"/>
    <lineage>
        <taxon>Bacteria</taxon>
        <taxon>Pseudomonadati</taxon>
        <taxon>Pseudomonadota</taxon>
        <taxon>Alphaproteobacteria</taxon>
        <taxon>Hyphomicrobiales</taxon>
        <taxon>Phyllobacteriaceae</taxon>
        <taxon>Mesorhizobium</taxon>
    </lineage>
</organism>
<proteinExistence type="predicted"/>
<gene>
    <name evidence="1" type="ORF">NGM99_11100</name>
</gene>
<dbReference type="EMBL" id="JAMXQS010000005">
    <property type="protein sequence ID" value="MCO6050330.1"/>
    <property type="molecule type" value="Genomic_DNA"/>
</dbReference>
<reference evidence="1 2" key="1">
    <citation type="submission" date="2022-06" db="EMBL/GenBank/DDBJ databases">
        <title>Mesorhizobium sp. strain RP14 Genome sequencing and assembly.</title>
        <authorList>
            <person name="Kim I."/>
        </authorList>
    </citation>
    <scope>NUCLEOTIDE SEQUENCE [LARGE SCALE GENOMIC DNA]</scope>
    <source>
        <strain evidence="2">RP14(2022)</strain>
    </source>
</reference>
<accession>A0ABT1C810</accession>
<name>A0ABT1C810_9HYPH</name>
<dbReference type="Gene3D" id="3.90.1200.10">
    <property type="match status" value="1"/>
</dbReference>
<dbReference type="Proteomes" id="UP001205906">
    <property type="component" value="Unassembled WGS sequence"/>
</dbReference>
<dbReference type="NCBIfam" id="TIGR02457">
    <property type="entry name" value="TreS_Cterm"/>
    <property type="match status" value="1"/>
</dbReference>
<evidence type="ECO:0000313" key="1">
    <source>
        <dbReference type="EMBL" id="MCO6050330.1"/>
    </source>
</evidence>
<dbReference type="SUPFAM" id="SSF56112">
    <property type="entry name" value="Protein kinase-like (PK-like)"/>
    <property type="match status" value="1"/>
</dbReference>
<dbReference type="InterPro" id="IPR011009">
    <property type="entry name" value="Kinase-like_dom_sf"/>
</dbReference>